<protein>
    <recommendedName>
        <fullName evidence="7">Fork-head domain-containing protein</fullName>
    </recommendedName>
</protein>
<dbReference type="SUPFAM" id="SSF46785">
    <property type="entry name" value="Winged helix' DNA-binding domain"/>
    <property type="match status" value="1"/>
</dbReference>
<dbReference type="InterPro" id="IPR030456">
    <property type="entry name" value="TF_fork_head_CS_2"/>
</dbReference>
<proteinExistence type="predicted"/>
<evidence type="ECO:0000259" key="7">
    <source>
        <dbReference type="PROSITE" id="PS50039"/>
    </source>
</evidence>
<reference evidence="8" key="1">
    <citation type="submission" date="2021-03" db="EMBL/GenBank/DDBJ databases">
        <authorList>
            <person name="Tagirdzhanova G."/>
        </authorList>
    </citation>
    <scope>NUCLEOTIDE SEQUENCE</scope>
</reference>
<dbReference type="GO" id="GO:0000978">
    <property type="term" value="F:RNA polymerase II cis-regulatory region sequence-specific DNA binding"/>
    <property type="evidence" value="ECO:0007669"/>
    <property type="project" value="TreeGrafter"/>
</dbReference>
<dbReference type="GO" id="GO:0005634">
    <property type="term" value="C:nucleus"/>
    <property type="evidence" value="ECO:0007669"/>
    <property type="project" value="UniProtKB-SubCell"/>
</dbReference>
<dbReference type="Gene3D" id="1.10.10.10">
    <property type="entry name" value="Winged helix-like DNA-binding domain superfamily/Winged helix DNA-binding domain"/>
    <property type="match status" value="1"/>
</dbReference>
<organism evidence="8 9">
    <name type="scientific">Gomphillus americanus</name>
    <dbReference type="NCBI Taxonomy" id="1940652"/>
    <lineage>
        <taxon>Eukaryota</taxon>
        <taxon>Fungi</taxon>
        <taxon>Dikarya</taxon>
        <taxon>Ascomycota</taxon>
        <taxon>Pezizomycotina</taxon>
        <taxon>Lecanoromycetes</taxon>
        <taxon>OSLEUM clade</taxon>
        <taxon>Ostropomycetidae</taxon>
        <taxon>Ostropales</taxon>
        <taxon>Graphidaceae</taxon>
        <taxon>Gomphilloideae</taxon>
        <taxon>Gomphillus</taxon>
    </lineage>
</organism>
<dbReference type="PROSITE" id="PS00658">
    <property type="entry name" value="FORK_HEAD_2"/>
    <property type="match status" value="1"/>
</dbReference>
<accession>A0A8H3EEE6</accession>
<feature type="compositionally biased region" description="Basic and acidic residues" evidence="6">
    <location>
        <begin position="438"/>
        <end position="447"/>
    </location>
</feature>
<dbReference type="PANTHER" id="PTHR46078:SF2">
    <property type="entry name" value="FORK-HEAD DOMAIN-CONTAINING PROTEIN"/>
    <property type="match status" value="1"/>
</dbReference>
<dbReference type="InterPro" id="IPR036390">
    <property type="entry name" value="WH_DNA-bd_sf"/>
</dbReference>
<dbReference type="PROSITE" id="PS50039">
    <property type="entry name" value="FORK_HEAD_3"/>
    <property type="match status" value="1"/>
</dbReference>
<dbReference type="GO" id="GO:0000981">
    <property type="term" value="F:DNA-binding transcription factor activity, RNA polymerase II-specific"/>
    <property type="evidence" value="ECO:0007669"/>
    <property type="project" value="TreeGrafter"/>
</dbReference>
<dbReference type="InterPro" id="IPR001766">
    <property type="entry name" value="Fork_head_dom"/>
</dbReference>
<evidence type="ECO:0000256" key="2">
    <source>
        <dbReference type="ARBA" id="ARBA00023125"/>
    </source>
</evidence>
<evidence type="ECO:0000256" key="5">
    <source>
        <dbReference type="PROSITE-ProRule" id="PRU00089"/>
    </source>
</evidence>
<name>A0A8H3EEE6_9LECA</name>
<evidence type="ECO:0000256" key="3">
    <source>
        <dbReference type="ARBA" id="ARBA00023163"/>
    </source>
</evidence>
<feature type="region of interest" description="Disordered" evidence="6">
    <location>
        <begin position="409"/>
        <end position="472"/>
    </location>
</feature>
<evidence type="ECO:0000256" key="4">
    <source>
        <dbReference type="ARBA" id="ARBA00023242"/>
    </source>
</evidence>
<dbReference type="InterPro" id="IPR045912">
    <property type="entry name" value="FOXJ2/3-like"/>
</dbReference>
<keyword evidence="9" id="KW-1185">Reference proteome</keyword>
<comment type="subcellular location">
    <subcellularLocation>
        <location evidence="5">Nucleus</location>
    </subcellularLocation>
</comment>
<dbReference type="OrthoDB" id="5954824at2759"/>
<keyword evidence="4 5" id="KW-0539">Nucleus</keyword>
<dbReference type="SMART" id="SM00339">
    <property type="entry name" value="FH"/>
    <property type="match status" value="1"/>
</dbReference>
<feature type="DNA-binding region" description="Fork-head" evidence="5">
    <location>
        <begin position="183"/>
        <end position="275"/>
    </location>
</feature>
<gene>
    <name evidence="8" type="ORF">GOMPHAMPRED_000482</name>
</gene>
<feature type="compositionally biased region" description="Low complexity" evidence="6">
    <location>
        <begin position="417"/>
        <end position="428"/>
    </location>
</feature>
<dbReference type="Proteomes" id="UP000664169">
    <property type="component" value="Unassembled WGS sequence"/>
</dbReference>
<dbReference type="InterPro" id="IPR036388">
    <property type="entry name" value="WH-like_DNA-bd_sf"/>
</dbReference>
<comment type="caution">
    <text evidence="8">The sequence shown here is derived from an EMBL/GenBank/DDBJ whole genome shotgun (WGS) entry which is preliminary data.</text>
</comment>
<keyword evidence="1" id="KW-0805">Transcription regulation</keyword>
<dbReference type="EMBL" id="CAJPDQ010000001">
    <property type="protein sequence ID" value="CAF9903663.1"/>
    <property type="molecule type" value="Genomic_DNA"/>
</dbReference>
<sequence>MSEITERDDFAQNSITRVLPGLPFQDNNIADPYYGYNRQSATNQVYGDYLSIGQHDIQPSYQGFSSPSFANGQERLQQFHQPLQSHLGQDALQRSIFFPQGDMQNVQDYGLRYSPFEQYSDSNGASPILHYLPQIGTHWDDRLHYEGDLNQRSLFNGNVTLPVATQAQTVVAQTDEVYKNEPYAKLIFLALRSAPGHKMALKDIYEWFERFTDKTQPGSKGWQNSIRHNLSMNIAFQKEESERGSGESKRNYVWSLSNEALRNGFVESTTRFRKPVKKTSVAQPSHRVSKRSRATVAQPTLSQRYLLPPYDHLSNDMDQTEQQYDVEEQQAFQPLGSAWSHQVSPYALPQPTFQQQSYEQFPNHYLRFLPMNDNEAGAGRALNNVQNEIAASFPQSLEDGREEKARPFELAGEGEDSPTPSMTTTDSSFGYHEMTDEEQYHLHHSSDFHFLPSGDQSYYKPRMSAPNSYATR</sequence>
<dbReference type="Pfam" id="PF00250">
    <property type="entry name" value="Forkhead"/>
    <property type="match status" value="1"/>
</dbReference>
<evidence type="ECO:0000256" key="1">
    <source>
        <dbReference type="ARBA" id="ARBA00023015"/>
    </source>
</evidence>
<dbReference type="AlphaFoldDB" id="A0A8H3EEE6"/>
<feature type="domain" description="Fork-head" evidence="7">
    <location>
        <begin position="183"/>
        <end position="275"/>
    </location>
</feature>
<evidence type="ECO:0000256" key="6">
    <source>
        <dbReference type="SAM" id="MobiDB-lite"/>
    </source>
</evidence>
<dbReference type="PANTHER" id="PTHR46078">
    <property type="entry name" value="FORKHEAD BOX PROTEIN J2 FAMILY MEMBER"/>
    <property type="match status" value="1"/>
</dbReference>
<evidence type="ECO:0000313" key="8">
    <source>
        <dbReference type="EMBL" id="CAF9903663.1"/>
    </source>
</evidence>
<keyword evidence="3" id="KW-0804">Transcription</keyword>
<evidence type="ECO:0000313" key="9">
    <source>
        <dbReference type="Proteomes" id="UP000664169"/>
    </source>
</evidence>
<keyword evidence="2 5" id="KW-0238">DNA-binding</keyword>